<evidence type="ECO:0000313" key="5">
    <source>
        <dbReference type="EMBL" id="CAB9527752.1"/>
    </source>
</evidence>
<feature type="compositionally biased region" description="Polar residues" evidence="2">
    <location>
        <begin position="206"/>
        <end position="228"/>
    </location>
</feature>
<evidence type="ECO:0000259" key="3">
    <source>
        <dbReference type="Pfam" id="PF01398"/>
    </source>
</evidence>
<feature type="region of interest" description="Disordered" evidence="2">
    <location>
        <begin position="140"/>
        <end position="160"/>
    </location>
</feature>
<proteinExistence type="inferred from homology"/>
<dbReference type="Pfam" id="PF13012">
    <property type="entry name" value="MitMem_reg"/>
    <property type="match status" value="1"/>
</dbReference>
<feature type="domain" description="JAB1/MPN/MOV34 metalloenzyme" evidence="3">
    <location>
        <begin position="16"/>
        <end position="123"/>
    </location>
</feature>
<protein>
    <submittedName>
        <fullName evidence="5">Signalosome complex subunit 6</fullName>
    </submittedName>
</protein>
<dbReference type="Pfam" id="PF01398">
    <property type="entry name" value="JAB"/>
    <property type="match status" value="1"/>
</dbReference>
<evidence type="ECO:0000256" key="1">
    <source>
        <dbReference type="ARBA" id="ARBA00010893"/>
    </source>
</evidence>
<dbReference type="InterPro" id="IPR024969">
    <property type="entry name" value="EIF3F/CSN6-like_C"/>
</dbReference>
<feature type="region of interest" description="Disordered" evidence="2">
    <location>
        <begin position="202"/>
        <end position="228"/>
    </location>
</feature>
<dbReference type="GO" id="GO:0008237">
    <property type="term" value="F:metallopeptidase activity"/>
    <property type="evidence" value="ECO:0007669"/>
    <property type="project" value="InterPro"/>
</dbReference>
<gene>
    <name evidence="5" type="ORF">SEMRO_2062_G313080.1</name>
</gene>
<dbReference type="GO" id="GO:0008180">
    <property type="term" value="C:COP9 signalosome"/>
    <property type="evidence" value="ECO:0007669"/>
    <property type="project" value="TreeGrafter"/>
</dbReference>
<feature type="domain" description="EIF3F/CSN6-like C-terminal" evidence="4">
    <location>
        <begin position="193"/>
        <end position="332"/>
    </location>
</feature>
<dbReference type="PANTHER" id="PTHR10540">
    <property type="entry name" value="EUKARYOTIC TRANSLATION INITIATION FACTOR 3 SUBUNIT F-RELATED"/>
    <property type="match status" value="1"/>
</dbReference>
<dbReference type="InterPro" id="IPR000555">
    <property type="entry name" value="JAMM/MPN+_dom"/>
</dbReference>
<evidence type="ECO:0000256" key="2">
    <source>
        <dbReference type="SAM" id="MobiDB-lite"/>
    </source>
</evidence>
<comment type="similarity">
    <text evidence="1">Belongs to the peptidase M67A family. CSN6 subfamily.</text>
</comment>
<comment type="caution">
    <text evidence="5">The sequence shown here is derived from an EMBL/GenBank/DDBJ whole genome shotgun (WGS) entry which is preliminary data.</text>
</comment>
<evidence type="ECO:0000313" key="6">
    <source>
        <dbReference type="Proteomes" id="UP001153069"/>
    </source>
</evidence>
<dbReference type="OrthoDB" id="1378at2759"/>
<dbReference type="Proteomes" id="UP001153069">
    <property type="component" value="Unassembled WGS sequence"/>
</dbReference>
<keyword evidence="6" id="KW-1185">Reference proteome</keyword>
<organism evidence="5 6">
    <name type="scientific">Seminavis robusta</name>
    <dbReference type="NCBI Taxonomy" id="568900"/>
    <lineage>
        <taxon>Eukaryota</taxon>
        <taxon>Sar</taxon>
        <taxon>Stramenopiles</taxon>
        <taxon>Ochrophyta</taxon>
        <taxon>Bacillariophyta</taxon>
        <taxon>Bacillariophyceae</taxon>
        <taxon>Bacillariophycidae</taxon>
        <taxon>Naviculales</taxon>
        <taxon>Naviculaceae</taxon>
        <taxon>Seminavis</taxon>
    </lineage>
</organism>
<dbReference type="AlphaFoldDB" id="A0A9N8ETB4"/>
<name>A0A9N8ETB4_9STRA</name>
<reference evidence="5" key="1">
    <citation type="submission" date="2020-06" db="EMBL/GenBank/DDBJ databases">
        <authorList>
            <consortium name="Plant Systems Biology data submission"/>
        </authorList>
    </citation>
    <scope>NUCLEOTIDE SEQUENCE</scope>
    <source>
        <strain evidence="5">D6</strain>
    </source>
</reference>
<dbReference type="Gene3D" id="3.40.140.10">
    <property type="entry name" value="Cytidine Deaminase, domain 2"/>
    <property type="match status" value="1"/>
</dbReference>
<evidence type="ECO:0000259" key="4">
    <source>
        <dbReference type="Pfam" id="PF13012"/>
    </source>
</evidence>
<accession>A0A9N8ETB4</accession>
<dbReference type="PANTHER" id="PTHR10540:SF8">
    <property type="entry name" value="COP9 SIGNALOSOME COMPLEX SUBUNIT 6"/>
    <property type="match status" value="1"/>
</dbReference>
<sequence>MASTMEVDAPKEEEAKQKVSVHPLAIVNMSDQYTRITCGGSALSKDDPVVGLLFGQMIKTEDDLSILKVVDADDIPTDRSETAKTQISLHHAVFPLHDVVGWYRVGNSEEPTANDLRLTQELKAHYQKPDQPFFFSLLHVRSSPNNNNGNNNKEKDDMKNDDELPLNLYEIQNIHDASEVLVGVDNWSLETSEAERIAVERVVREQPQQDIKASNNSNDTNNEELPTQASPYVNYMTSVEHSLQAMQDRIKVIMDYLESMGKGEIPPNPSLMRQIEGLILQLGPLQASLESNSNNRNSQDNPYQLQQSMSDEDAELFSHLAAVAKAVQSVHSYTEKFRTLHENRPTGGREGRRGY</sequence>
<dbReference type="EMBL" id="CAICTM010002060">
    <property type="protein sequence ID" value="CAB9527752.1"/>
    <property type="molecule type" value="Genomic_DNA"/>
</dbReference>